<reference evidence="8 9" key="1">
    <citation type="submission" date="2020-08" db="EMBL/GenBank/DDBJ databases">
        <title>Genomic Encyclopedia of Type Strains, Phase III (KMG-III): the genomes of soil and plant-associated and newly described type strains.</title>
        <authorList>
            <person name="Whitman W."/>
        </authorList>
    </citation>
    <scope>NUCLEOTIDE SEQUENCE [LARGE SCALE GENOMIC DNA]</scope>
    <source>
        <strain evidence="8 9">CECT 8960</strain>
    </source>
</reference>
<evidence type="ECO:0000256" key="3">
    <source>
        <dbReference type="ARBA" id="ARBA00022692"/>
    </source>
</evidence>
<dbReference type="GO" id="GO:0000271">
    <property type="term" value="P:polysaccharide biosynthetic process"/>
    <property type="evidence" value="ECO:0007669"/>
    <property type="project" value="InterPro"/>
</dbReference>
<evidence type="ECO:0000259" key="7">
    <source>
        <dbReference type="Pfam" id="PF04138"/>
    </source>
</evidence>
<keyword evidence="4 6" id="KW-1133">Transmembrane helix</keyword>
<feature type="transmembrane region" description="Helical" evidence="6">
    <location>
        <begin position="93"/>
        <end position="111"/>
    </location>
</feature>
<evidence type="ECO:0000256" key="5">
    <source>
        <dbReference type="ARBA" id="ARBA00023136"/>
    </source>
</evidence>
<dbReference type="Pfam" id="PF04138">
    <property type="entry name" value="GtrA_DPMS_TM"/>
    <property type="match status" value="1"/>
</dbReference>
<comment type="similarity">
    <text evidence="2">Belongs to the GtrA family.</text>
</comment>
<evidence type="ECO:0000256" key="6">
    <source>
        <dbReference type="SAM" id="Phobius"/>
    </source>
</evidence>
<evidence type="ECO:0000313" key="8">
    <source>
        <dbReference type="EMBL" id="MBB4903899.1"/>
    </source>
</evidence>
<sequence length="186" mass="20991">MSLLYRVLSRLPKPVRDVLVKHKELLKFAVVGGVCFVVTVTVNYTLKFTVLNDNPVTAQAIAVIIATIVSYVLNREWSFRTRGGRERQHEAALFFLISGMGVALNSAPLFVSRYMFNLEVPHVTLLVQEVADFASGIILGTAIAMVFRWWAFRKWVFPQTDARPRIVRVGRRGQRLAVLTEDDEAA</sequence>
<evidence type="ECO:0000256" key="2">
    <source>
        <dbReference type="ARBA" id="ARBA00009399"/>
    </source>
</evidence>
<gene>
    <name evidence="8" type="ORF">FHR82_000109</name>
</gene>
<feature type="transmembrane region" description="Helical" evidence="6">
    <location>
        <begin position="131"/>
        <end position="151"/>
    </location>
</feature>
<dbReference type="InterPro" id="IPR007267">
    <property type="entry name" value="GtrA_DPMS_TM"/>
</dbReference>
<dbReference type="RefSeq" id="WP_184808220.1">
    <property type="nucleotide sequence ID" value="NZ_JACHJQ010000001.1"/>
</dbReference>
<evidence type="ECO:0000313" key="9">
    <source>
        <dbReference type="Proteomes" id="UP000520767"/>
    </source>
</evidence>
<organism evidence="8 9">
    <name type="scientific">Actinophytocola algeriensis</name>
    <dbReference type="NCBI Taxonomy" id="1768010"/>
    <lineage>
        <taxon>Bacteria</taxon>
        <taxon>Bacillati</taxon>
        <taxon>Actinomycetota</taxon>
        <taxon>Actinomycetes</taxon>
        <taxon>Pseudonocardiales</taxon>
        <taxon>Pseudonocardiaceae</taxon>
    </lineage>
</organism>
<comment type="caution">
    <text evidence="8">The sequence shown here is derived from an EMBL/GenBank/DDBJ whole genome shotgun (WGS) entry which is preliminary data.</text>
</comment>
<dbReference type="AlphaFoldDB" id="A0A7W7VBD7"/>
<dbReference type="GO" id="GO:0005886">
    <property type="term" value="C:plasma membrane"/>
    <property type="evidence" value="ECO:0007669"/>
    <property type="project" value="TreeGrafter"/>
</dbReference>
<keyword evidence="9" id="KW-1185">Reference proteome</keyword>
<dbReference type="EMBL" id="JACHJQ010000001">
    <property type="protein sequence ID" value="MBB4903899.1"/>
    <property type="molecule type" value="Genomic_DNA"/>
</dbReference>
<dbReference type="PANTHER" id="PTHR38459:SF1">
    <property type="entry name" value="PROPHAGE BACTOPRENOL-LINKED GLUCOSE TRANSLOCASE HOMOLOG"/>
    <property type="match status" value="1"/>
</dbReference>
<name>A0A7W7VBD7_9PSEU</name>
<proteinExistence type="inferred from homology"/>
<dbReference type="InterPro" id="IPR051401">
    <property type="entry name" value="GtrA_CellWall_Glycosyl"/>
</dbReference>
<dbReference type="PANTHER" id="PTHR38459">
    <property type="entry name" value="PROPHAGE BACTOPRENOL-LINKED GLUCOSE TRANSLOCASE HOMOLOG"/>
    <property type="match status" value="1"/>
</dbReference>
<feature type="domain" description="GtrA/DPMS transmembrane" evidence="7">
    <location>
        <begin position="27"/>
        <end position="157"/>
    </location>
</feature>
<feature type="transmembrane region" description="Helical" evidence="6">
    <location>
        <begin position="56"/>
        <end position="73"/>
    </location>
</feature>
<feature type="transmembrane region" description="Helical" evidence="6">
    <location>
        <begin position="25"/>
        <end position="44"/>
    </location>
</feature>
<comment type="subcellular location">
    <subcellularLocation>
        <location evidence="1">Membrane</location>
        <topology evidence="1">Multi-pass membrane protein</topology>
    </subcellularLocation>
</comment>
<accession>A0A7W7VBD7</accession>
<keyword evidence="5 6" id="KW-0472">Membrane</keyword>
<evidence type="ECO:0000256" key="1">
    <source>
        <dbReference type="ARBA" id="ARBA00004141"/>
    </source>
</evidence>
<keyword evidence="3 6" id="KW-0812">Transmembrane</keyword>
<dbReference type="Proteomes" id="UP000520767">
    <property type="component" value="Unassembled WGS sequence"/>
</dbReference>
<protein>
    <submittedName>
        <fullName evidence="8">Putative flippase GtrA</fullName>
    </submittedName>
</protein>
<evidence type="ECO:0000256" key="4">
    <source>
        <dbReference type="ARBA" id="ARBA00022989"/>
    </source>
</evidence>